<dbReference type="InterPro" id="IPR038766">
    <property type="entry name" value="Membrane_comp_ABC_pdt"/>
</dbReference>
<comment type="caution">
    <text evidence="9">The sequence shown here is derived from an EMBL/GenBank/DDBJ whole genome shotgun (WGS) entry which is preliminary data.</text>
</comment>
<dbReference type="Proteomes" id="UP000642125">
    <property type="component" value="Unassembled WGS sequence"/>
</dbReference>
<feature type="domain" description="ABC3 transporter permease C-terminal" evidence="8">
    <location>
        <begin position="797"/>
        <end position="914"/>
    </location>
</feature>
<evidence type="ECO:0000313" key="9">
    <source>
        <dbReference type="EMBL" id="GIG35146.1"/>
    </source>
</evidence>
<feature type="transmembrane region" description="Helical" evidence="7">
    <location>
        <begin position="479"/>
        <end position="499"/>
    </location>
</feature>
<evidence type="ECO:0000256" key="1">
    <source>
        <dbReference type="ARBA" id="ARBA00004651"/>
    </source>
</evidence>
<evidence type="ECO:0000259" key="8">
    <source>
        <dbReference type="Pfam" id="PF02687"/>
    </source>
</evidence>
<feature type="region of interest" description="Disordered" evidence="6">
    <location>
        <begin position="160"/>
        <end position="224"/>
    </location>
</feature>
<dbReference type="AlphaFoldDB" id="A0A919P913"/>
<feature type="compositionally biased region" description="Low complexity" evidence="6">
    <location>
        <begin position="160"/>
        <end position="218"/>
    </location>
</feature>
<dbReference type="PANTHER" id="PTHR30287:SF2">
    <property type="entry name" value="BLL1001 PROTEIN"/>
    <property type="match status" value="1"/>
</dbReference>
<evidence type="ECO:0000256" key="7">
    <source>
        <dbReference type="SAM" id="Phobius"/>
    </source>
</evidence>
<keyword evidence="4 7" id="KW-1133">Transmembrane helix</keyword>
<dbReference type="InterPro" id="IPR003838">
    <property type="entry name" value="ABC3_permease_C"/>
</dbReference>
<evidence type="ECO:0000313" key="10">
    <source>
        <dbReference type="Proteomes" id="UP000642125"/>
    </source>
</evidence>
<keyword evidence="10" id="KW-1185">Reference proteome</keyword>
<dbReference type="PANTHER" id="PTHR30287">
    <property type="entry name" value="MEMBRANE COMPONENT OF PREDICTED ABC SUPERFAMILY METABOLITE UPTAKE TRANSPORTER"/>
    <property type="match status" value="1"/>
</dbReference>
<organism evidence="9 10">
    <name type="scientific">Cellulomonas pakistanensis</name>
    <dbReference type="NCBI Taxonomy" id="992287"/>
    <lineage>
        <taxon>Bacteria</taxon>
        <taxon>Bacillati</taxon>
        <taxon>Actinomycetota</taxon>
        <taxon>Actinomycetes</taxon>
        <taxon>Micrococcales</taxon>
        <taxon>Cellulomonadaceae</taxon>
        <taxon>Cellulomonas</taxon>
    </lineage>
</organism>
<reference evidence="9" key="1">
    <citation type="submission" date="2021-01" db="EMBL/GenBank/DDBJ databases">
        <title>Whole genome shotgun sequence of Cellulomonas pakistanensis NBRC 110800.</title>
        <authorList>
            <person name="Komaki H."/>
            <person name="Tamura T."/>
        </authorList>
    </citation>
    <scope>NUCLEOTIDE SEQUENCE</scope>
    <source>
        <strain evidence="9">NBRC 110800</strain>
    </source>
</reference>
<feature type="transmembrane region" description="Helical" evidence="7">
    <location>
        <begin position="330"/>
        <end position="358"/>
    </location>
</feature>
<evidence type="ECO:0000256" key="3">
    <source>
        <dbReference type="ARBA" id="ARBA00022692"/>
    </source>
</evidence>
<gene>
    <name evidence="9" type="ORF">Cpa01nite_05270</name>
</gene>
<feature type="transmembrane region" description="Helical" evidence="7">
    <location>
        <begin position="381"/>
        <end position="408"/>
    </location>
</feature>
<sequence>MWRLTLAQMRRSLGRLTAAGIAVAIGTAFVAATLLAGDVMKRISYDSITASYGTADLIADAGESLSETTVDAVRAAPGVAAADPRVVVPYVSMSAGDKALTQTVVPVASDPAFDTQVVTAGALPTADGELALPERAAERLGVGVGDAVTVSYYRWEAAAADPTSGAGADEAAGADDAGAEDAGAADAGAAEATAPTEAAGTEDGTATADATAAPGEPEGTYREREVEATVVGLTTDPTSAWAQYGGAATSTQADALLWAGWGEGPGAPTLLDAATSQLLVALEPGTDTATVSDEVSDVLSAIGGPHSNVRVMTRDEAAEYSISGDGTGPILVVVLAFAAVAMIVAGLVIANTFQVLVAQRTRMLALLRCVGAVRSQVRRSVLLEAGILGLVASVLGTLLGTALVQLALLVMQNADLPFPVPSVVRPTVASVVAPLAVGIVVTVLAALTPARVATRVAPIAALRPADAPAAGSRAGRFRLVVSLLLVVGGALMLGGGVALSETFLVAAVGIAVLGGAASFVGLLVGAVFWMPKVVARIGRLVGRLGVPARLAAANTGRNPARTAATSTALLIGVTLVAMMSTGAVTARATLDDELDTRFPVDLAVSAPFTADEDGNAVTEPLPAGTVRALAELPGVAASAMLVRDSVEVGTTGTVVDALGITPEQATDVLRDADLVAAVGDGTVAVSRAVAEAGDIEDGDTVAVARTEGGGTADLTAVVVPLDSWVVLMTPTTLEQLGSPGTLSTAWLRVADVDASGQVVADLQELTADSPLDITGAAIERALYERAIDTLLAVVVGLLAVAVVIALIGVTNTLSLSVIERRRESATLRAVGLTRRQLRASMAVEGALIAGVGAVVGVLLGMAYGWLGSAAVLAGISDLQLRVPWADLGIVLGVALVAGVLASVLPGRSAARTPPVAALAVD</sequence>
<keyword evidence="5 7" id="KW-0472">Membrane</keyword>
<dbReference type="Pfam" id="PF02687">
    <property type="entry name" value="FtsX"/>
    <property type="match status" value="2"/>
</dbReference>
<feature type="transmembrane region" description="Helical" evidence="7">
    <location>
        <begin position="428"/>
        <end position="447"/>
    </location>
</feature>
<feature type="domain" description="ABC3 transporter permease C-terminal" evidence="8">
    <location>
        <begin position="336"/>
        <end position="456"/>
    </location>
</feature>
<keyword evidence="2" id="KW-1003">Cell membrane</keyword>
<evidence type="ECO:0000256" key="6">
    <source>
        <dbReference type="SAM" id="MobiDB-lite"/>
    </source>
</evidence>
<evidence type="ECO:0000256" key="5">
    <source>
        <dbReference type="ARBA" id="ARBA00023136"/>
    </source>
</evidence>
<feature type="transmembrane region" description="Helical" evidence="7">
    <location>
        <begin position="839"/>
        <end position="864"/>
    </location>
</feature>
<keyword evidence="3 7" id="KW-0812">Transmembrane</keyword>
<feature type="transmembrane region" description="Helical" evidence="7">
    <location>
        <begin position="884"/>
        <end position="904"/>
    </location>
</feature>
<feature type="transmembrane region" description="Helical" evidence="7">
    <location>
        <begin position="790"/>
        <end position="818"/>
    </location>
</feature>
<accession>A0A919P913</accession>
<evidence type="ECO:0000256" key="4">
    <source>
        <dbReference type="ARBA" id="ARBA00022989"/>
    </source>
</evidence>
<evidence type="ECO:0000256" key="2">
    <source>
        <dbReference type="ARBA" id="ARBA00022475"/>
    </source>
</evidence>
<name>A0A919P913_9CELL</name>
<feature type="transmembrane region" description="Helical" evidence="7">
    <location>
        <begin position="505"/>
        <end position="529"/>
    </location>
</feature>
<dbReference type="EMBL" id="BONO01000003">
    <property type="protein sequence ID" value="GIG35146.1"/>
    <property type="molecule type" value="Genomic_DNA"/>
</dbReference>
<feature type="transmembrane region" description="Helical" evidence="7">
    <location>
        <begin position="567"/>
        <end position="590"/>
    </location>
</feature>
<proteinExistence type="predicted"/>
<protein>
    <submittedName>
        <fullName evidence="9">ABC transporter permease</fullName>
    </submittedName>
</protein>
<dbReference type="GO" id="GO:0005886">
    <property type="term" value="C:plasma membrane"/>
    <property type="evidence" value="ECO:0007669"/>
    <property type="project" value="UniProtKB-SubCell"/>
</dbReference>
<comment type="subcellular location">
    <subcellularLocation>
        <location evidence="1">Cell membrane</location>
        <topology evidence="1">Multi-pass membrane protein</topology>
    </subcellularLocation>
</comment>